<reference evidence="2 3" key="1">
    <citation type="submission" date="2017-12" db="EMBL/GenBank/DDBJ databases">
        <title>Characterization of six clinical isolates of Enterochimera gen. nov., a novel genus of the Yersiniaciae family and the three species Enterochimera arupensis sp. nov., Enterochimera coloradensis sp. nov, and Enterochimera californica sp. nov.</title>
        <authorList>
            <person name="Rossi A."/>
            <person name="Fisher M."/>
        </authorList>
    </citation>
    <scope>NUCLEOTIDE SEQUENCE [LARGE SCALE GENOMIC DNA]</scope>
    <source>
        <strain evidence="3">2016-Iso4</strain>
    </source>
</reference>
<dbReference type="Pfam" id="PF11329">
    <property type="entry name" value="DUF3131"/>
    <property type="match status" value="1"/>
</dbReference>
<keyword evidence="3" id="KW-1185">Reference proteome</keyword>
<name>A0A2N5E808_9GAMM</name>
<dbReference type="OrthoDB" id="9147113at2"/>
<comment type="caution">
    <text evidence="2">The sequence shown here is derived from an EMBL/GenBank/DDBJ whole genome shotgun (WGS) entry which is preliminary data.</text>
</comment>
<evidence type="ECO:0000259" key="1">
    <source>
        <dbReference type="Pfam" id="PF11329"/>
    </source>
</evidence>
<gene>
    <name evidence="2" type="ORF">CYR32_07240</name>
</gene>
<evidence type="ECO:0000313" key="2">
    <source>
        <dbReference type="EMBL" id="PLR37596.1"/>
    </source>
</evidence>
<sequence length="466" mass="52660">MLKTVRVFRLGLLLLIAVALALGFSWLNRTAGMRYVNSGAWHYPGRMGELTDEERQWAEVAWRYFKNNTQAGTGLINASDNRPVTSLWQIGDSLIALTAARQLGLVDEVEFDDRLTRMLATLNQLPLTGLKTPNLLYNTATAAMVDYSNKPATLGWSAQDIARLMTGLRIVALWHPTYSEYLDRIILRWNFCNVVDNNGQLLRGGMRDGKLTPQPEGRLGYSEYGAAALALWGFPSEKSVTPPYQSVIVDGIAIDVDARDPRTTYTPSVVTNTPYVLGGLEYGWETPGNDTTLLTAQRQRAQNIYRVQEQRWQKLKILTARDEYNLNAAPWHVYDTIFGNGYAWNTLGDDSNFYPTRALVSTRAVFGLWTLWDTDFTDALMAMTRLTRDNQRGWFEGRFEATGGYNRMITLTTNAMVLEALMYKSNYGPLIRSLPQESYFTTRLSDVFNPPRLCMPQERKPGGPKP</sequence>
<dbReference type="AlphaFoldDB" id="A0A2N5E808"/>
<dbReference type="InterPro" id="IPR021478">
    <property type="entry name" value="DUF3131"/>
</dbReference>
<organism evidence="2 3">
    <name type="scientific">Chimaeribacter coloradensis</name>
    <dbReference type="NCBI Taxonomy" id="2060068"/>
    <lineage>
        <taxon>Bacteria</taxon>
        <taxon>Pseudomonadati</taxon>
        <taxon>Pseudomonadota</taxon>
        <taxon>Gammaproteobacteria</taxon>
        <taxon>Enterobacterales</taxon>
        <taxon>Yersiniaceae</taxon>
        <taxon>Chimaeribacter</taxon>
    </lineage>
</organism>
<dbReference type="Proteomes" id="UP000234503">
    <property type="component" value="Unassembled WGS sequence"/>
</dbReference>
<dbReference type="EMBL" id="PJZH01000004">
    <property type="protein sequence ID" value="PLR37596.1"/>
    <property type="molecule type" value="Genomic_DNA"/>
</dbReference>
<protein>
    <recommendedName>
        <fullName evidence="1">DUF3131 domain-containing protein</fullName>
    </recommendedName>
</protein>
<proteinExistence type="predicted"/>
<evidence type="ECO:0000313" key="3">
    <source>
        <dbReference type="Proteomes" id="UP000234503"/>
    </source>
</evidence>
<dbReference type="RefSeq" id="WP_101823723.1">
    <property type="nucleotide sequence ID" value="NZ_PJZH01000004.1"/>
</dbReference>
<accession>A0A2N5E808</accession>
<dbReference type="Gene3D" id="1.50.10.140">
    <property type="match status" value="1"/>
</dbReference>
<feature type="domain" description="DUF3131" evidence="1">
    <location>
        <begin position="56"/>
        <end position="425"/>
    </location>
</feature>